<name>A0A9N9M2J6_9HELO</name>
<protein>
    <submittedName>
        <fullName evidence="1">Uncharacterized protein</fullName>
    </submittedName>
</protein>
<dbReference type="InterPro" id="IPR053161">
    <property type="entry name" value="Ulvan_degrading_GH"/>
</dbReference>
<dbReference type="PANTHER" id="PTHR36848:SF2">
    <property type="entry name" value="SECRETED PROTEIN"/>
    <property type="match status" value="1"/>
</dbReference>
<evidence type="ECO:0000313" key="1">
    <source>
        <dbReference type="EMBL" id="CAG8982944.1"/>
    </source>
</evidence>
<evidence type="ECO:0000313" key="2">
    <source>
        <dbReference type="Proteomes" id="UP000701801"/>
    </source>
</evidence>
<dbReference type="PANTHER" id="PTHR36848">
    <property type="entry name" value="DNA-BINDING PROTEIN (PUTATIVE SECRETED PROTEIN)-RELATED"/>
    <property type="match status" value="1"/>
</dbReference>
<comment type="caution">
    <text evidence="1">The sequence shown here is derived from an EMBL/GenBank/DDBJ whole genome shotgun (WGS) entry which is preliminary data.</text>
</comment>
<sequence length="675" mass="74129">MKDDVLDPLGHGWATTPWTDAVIRASEQAKKRNLRTDIAVGPSWPASLPTITPDNDAAAKELVHGRAYLNATNEFSFSGPLPVSFQGPAQGVTNETLISVQAWRINSASKPSDRTLLLDPNTMIDLTSQVMNGNLTWKAPTEGSWILMPFRIRGTGQLPEAGPHTSPPSYVIDHFSPLGAKAITQFWDSKILNTGIQGLGSLFEDSLEFEATTYWTPDFPSEFSQRMGYDIRPLLPSIVREKEKFTIAFSDQEISRRVLNDFWDVLGDLYIKNHIHPMQSWAQTHDITLRVQPYGLQTDAMGAAASLDIAEGKPLISNEAAAFATSAYTTTWERVLRTLNPIFSTGVNQNVLHEFSYKEAPGVEWPGFAAFTPYNGAIRYAESWGPRQPAWRHAGDIAAYLGRVQLFLRRGVAKHDVGFLRQKGYVASGFGASWFSSEGVRMGWSMNFLAPSLLRVPISEVSNRRLASEGPDFGMLAFEGDAFASLAPVLSLDTMRRLLDFAKDGLPVLIVGNWTGIRAYGYGEFPQSPLIAEMFEEMLALPNVVIVPDRATMADGVAKLGVLPAVRHTNSSLLHIRRVDGDLDHFFFVAASATDGVDQDVSIPRRSSQAIPSILDPWSGKTSPIPIYEELQNSRLSFRIQLLPGQTMLVTLAPLDTVVTHAVGSTGQLVISEGG</sequence>
<accession>A0A9N9M2J6</accession>
<proteinExistence type="predicted"/>
<keyword evidence="2" id="KW-1185">Reference proteome</keyword>
<dbReference type="Pfam" id="PF17132">
    <property type="entry name" value="Glyco_hydro_106"/>
    <property type="match status" value="2"/>
</dbReference>
<reference evidence="1" key="1">
    <citation type="submission" date="2021-07" db="EMBL/GenBank/DDBJ databases">
        <authorList>
            <person name="Durling M."/>
        </authorList>
    </citation>
    <scope>NUCLEOTIDE SEQUENCE</scope>
</reference>
<gene>
    <name evidence="1" type="ORF">HYALB_00003522</name>
</gene>
<dbReference type="Proteomes" id="UP000701801">
    <property type="component" value="Unassembled WGS sequence"/>
</dbReference>
<dbReference type="AlphaFoldDB" id="A0A9N9M2J6"/>
<dbReference type="EMBL" id="CAJVRM010000702">
    <property type="protein sequence ID" value="CAG8982944.1"/>
    <property type="molecule type" value="Genomic_DNA"/>
</dbReference>
<organism evidence="1 2">
    <name type="scientific">Hymenoscyphus albidus</name>
    <dbReference type="NCBI Taxonomy" id="595503"/>
    <lineage>
        <taxon>Eukaryota</taxon>
        <taxon>Fungi</taxon>
        <taxon>Dikarya</taxon>
        <taxon>Ascomycota</taxon>
        <taxon>Pezizomycotina</taxon>
        <taxon>Leotiomycetes</taxon>
        <taxon>Helotiales</taxon>
        <taxon>Helotiaceae</taxon>
        <taxon>Hymenoscyphus</taxon>
    </lineage>
</organism>
<dbReference type="OrthoDB" id="2588159at2759"/>